<dbReference type="RefSeq" id="WP_015751144.1">
    <property type="nucleotide sequence ID" value="NC_013223.1"/>
</dbReference>
<evidence type="ECO:0000313" key="6">
    <source>
        <dbReference type="EMBL" id="ACV67986.1"/>
    </source>
</evidence>
<dbReference type="InterPro" id="IPR006683">
    <property type="entry name" value="Thioestr_dom"/>
</dbReference>
<dbReference type="Gene3D" id="3.10.129.10">
    <property type="entry name" value="Hotdog Thioesterase"/>
    <property type="match status" value="1"/>
</dbReference>
<dbReference type="EMBL" id="CP001734">
    <property type="protein sequence ID" value="ACV67986.1"/>
    <property type="molecule type" value="Genomic_DNA"/>
</dbReference>
<reference evidence="7" key="1">
    <citation type="submission" date="2009-09" db="EMBL/GenBank/DDBJ databases">
        <title>The complete chromosome of Desulfohalobium retbaense DSM 5692.</title>
        <authorList>
            <consortium name="US DOE Joint Genome Institute (JGI-PGF)"/>
            <person name="Lucas S."/>
            <person name="Copeland A."/>
            <person name="Lapidus A."/>
            <person name="Glavina del Rio T."/>
            <person name="Dalin E."/>
            <person name="Tice H."/>
            <person name="Bruce D."/>
            <person name="Goodwin L."/>
            <person name="Pitluck S."/>
            <person name="Kyrpides N."/>
            <person name="Mavromatis K."/>
            <person name="Ivanova N."/>
            <person name="Mikhailova N."/>
            <person name="Munk A.C."/>
            <person name="Brettin T."/>
            <person name="Detter J.C."/>
            <person name="Han C."/>
            <person name="Tapia R."/>
            <person name="Larimer F."/>
            <person name="Land M."/>
            <person name="Hauser L."/>
            <person name="Markowitz V."/>
            <person name="Cheng J.-F."/>
            <person name="Hugenholtz P."/>
            <person name="Woyke T."/>
            <person name="Wu D."/>
            <person name="Spring S."/>
            <person name="Klenk H.-P."/>
            <person name="Eisen J.A."/>
        </authorList>
    </citation>
    <scope>NUCLEOTIDE SEQUENCE [LARGE SCALE GENOMIC DNA]</scope>
    <source>
        <strain evidence="7">DSM 5692</strain>
    </source>
</reference>
<reference evidence="6 7" key="2">
    <citation type="journal article" date="2010" name="Stand. Genomic Sci.">
        <title>Complete genome sequence of Desulfohalobium retbaense type strain (HR(100)).</title>
        <authorList>
            <person name="Spring S."/>
            <person name="Nolan M."/>
            <person name="Lapidus A."/>
            <person name="Glavina Del Rio T."/>
            <person name="Copeland A."/>
            <person name="Tice H."/>
            <person name="Cheng J.F."/>
            <person name="Lucas S."/>
            <person name="Land M."/>
            <person name="Chen F."/>
            <person name="Bruce D."/>
            <person name="Goodwin L."/>
            <person name="Pitluck S."/>
            <person name="Ivanova N."/>
            <person name="Mavromatis K."/>
            <person name="Mikhailova N."/>
            <person name="Pati A."/>
            <person name="Chen A."/>
            <person name="Palaniappan K."/>
            <person name="Hauser L."/>
            <person name="Chang Y.J."/>
            <person name="Jeffries C.D."/>
            <person name="Munk C."/>
            <person name="Kiss H."/>
            <person name="Chain P."/>
            <person name="Han C."/>
            <person name="Brettin T."/>
            <person name="Detter J.C."/>
            <person name="Schuler E."/>
            <person name="Goker M."/>
            <person name="Rohde M."/>
            <person name="Bristow J."/>
            <person name="Eisen J.A."/>
            <person name="Markowitz V."/>
            <person name="Hugenholtz P."/>
            <person name="Kyrpides N.C."/>
            <person name="Klenk H.P."/>
        </authorList>
    </citation>
    <scope>NUCLEOTIDE SEQUENCE [LARGE SCALE GENOMIC DNA]</scope>
    <source>
        <strain evidence="6 7">DSM 5692</strain>
    </source>
</reference>
<evidence type="ECO:0000313" key="7">
    <source>
        <dbReference type="Proteomes" id="UP000001052"/>
    </source>
</evidence>
<proteinExistence type="inferred from homology"/>
<dbReference type="Proteomes" id="UP000001052">
    <property type="component" value="Chromosome"/>
</dbReference>
<feature type="compositionally biased region" description="Basic and acidic residues" evidence="4">
    <location>
        <begin position="131"/>
        <end position="155"/>
    </location>
</feature>
<dbReference type="InterPro" id="IPR033120">
    <property type="entry name" value="HOTDOG_ACOT"/>
</dbReference>
<feature type="domain" description="HotDog ACOT-type" evidence="5">
    <location>
        <begin position="7"/>
        <end position="119"/>
    </location>
</feature>
<dbReference type="GO" id="GO:0052816">
    <property type="term" value="F:long-chain fatty acyl-CoA hydrolase activity"/>
    <property type="evidence" value="ECO:0007669"/>
    <property type="project" value="TreeGrafter"/>
</dbReference>
<dbReference type="InterPro" id="IPR029069">
    <property type="entry name" value="HotDog_dom_sf"/>
</dbReference>
<evidence type="ECO:0000256" key="4">
    <source>
        <dbReference type="SAM" id="MobiDB-lite"/>
    </source>
</evidence>
<dbReference type="eggNOG" id="COG1607">
    <property type="taxonomic scope" value="Bacteria"/>
</dbReference>
<evidence type="ECO:0000256" key="2">
    <source>
        <dbReference type="ARBA" id="ARBA00022801"/>
    </source>
</evidence>
<evidence type="ECO:0000256" key="1">
    <source>
        <dbReference type="ARBA" id="ARBA00010458"/>
    </source>
</evidence>
<evidence type="ECO:0000256" key="3">
    <source>
        <dbReference type="PROSITE-ProRule" id="PRU01106"/>
    </source>
</evidence>
<dbReference type="KEGG" id="drt:Dret_0694"/>
<protein>
    <submittedName>
        <fullName evidence="6">Thioesterase superfamily protein</fullName>
    </submittedName>
</protein>
<dbReference type="GO" id="GO:0006637">
    <property type="term" value="P:acyl-CoA metabolic process"/>
    <property type="evidence" value="ECO:0007669"/>
    <property type="project" value="TreeGrafter"/>
</dbReference>
<dbReference type="AlphaFoldDB" id="C8X0N9"/>
<evidence type="ECO:0000259" key="5">
    <source>
        <dbReference type="PROSITE" id="PS51770"/>
    </source>
</evidence>
<dbReference type="PANTHER" id="PTHR11049:SF16">
    <property type="entry name" value="PROTEIN VDLD"/>
    <property type="match status" value="1"/>
</dbReference>
<keyword evidence="2 3" id="KW-0378">Hydrolase</keyword>
<dbReference type="SUPFAM" id="SSF54637">
    <property type="entry name" value="Thioesterase/thiol ester dehydrase-isomerase"/>
    <property type="match status" value="1"/>
</dbReference>
<organism evidence="6 7">
    <name type="scientific">Desulfohalobium retbaense (strain ATCC 49708 / DSM 5692 / JCM 16813 / HR100)</name>
    <dbReference type="NCBI Taxonomy" id="485915"/>
    <lineage>
        <taxon>Bacteria</taxon>
        <taxon>Pseudomonadati</taxon>
        <taxon>Thermodesulfobacteriota</taxon>
        <taxon>Desulfovibrionia</taxon>
        <taxon>Desulfovibrionales</taxon>
        <taxon>Desulfohalobiaceae</taxon>
        <taxon>Desulfohalobium</taxon>
    </lineage>
</organism>
<dbReference type="InterPro" id="IPR040170">
    <property type="entry name" value="Cytosol_ACT"/>
</dbReference>
<comment type="similarity">
    <text evidence="1">Belongs to the acyl coenzyme A hydrolase family.</text>
</comment>
<name>C8X0N9_DESRD</name>
<feature type="region of interest" description="Disordered" evidence="4">
    <location>
        <begin position="121"/>
        <end position="155"/>
    </location>
</feature>
<dbReference type="GO" id="GO:0005829">
    <property type="term" value="C:cytosol"/>
    <property type="evidence" value="ECO:0007669"/>
    <property type="project" value="TreeGrafter"/>
</dbReference>
<sequence>MRPKTIAESAVTMCHLMLPQDANPAGSIHGGVIMKHIDTAGGVAAIRHVRGNAVTASIDRLDFHIPAKIGELLILKASVNGVGRRSLEVGVRVETEDLFTGDLRHCASAYLTFVALNQEGHPTGVPPLQPETHDERRRMREANERREARLGGKKG</sequence>
<dbReference type="PROSITE" id="PS51770">
    <property type="entry name" value="HOTDOG_ACOT"/>
    <property type="match status" value="1"/>
</dbReference>
<accession>C8X0N9</accession>
<gene>
    <name evidence="6" type="ordered locus">Dret_0694</name>
</gene>
<dbReference type="PANTHER" id="PTHR11049">
    <property type="entry name" value="ACYL COENZYME A THIOESTER HYDROLASE"/>
    <property type="match status" value="1"/>
</dbReference>
<dbReference type="STRING" id="485915.Dret_0694"/>
<keyword evidence="7" id="KW-1185">Reference proteome</keyword>
<dbReference type="HOGENOM" id="CLU_050164_3_2_7"/>
<dbReference type="OrthoDB" id="9809430at2"/>
<dbReference type="CDD" id="cd03442">
    <property type="entry name" value="BFIT_BACH"/>
    <property type="match status" value="1"/>
</dbReference>
<dbReference type="Pfam" id="PF03061">
    <property type="entry name" value="4HBT"/>
    <property type="match status" value="1"/>
</dbReference>